<organism evidence="1 2">
    <name type="scientific">Muribaculum caecicola</name>
    <dbReference type="NCBI Taxonomy" id="3038144"/>
    <lineage>
        <taxon>Bacteria</taxon>
        <taxon>Pseudomonadati</taxon>
        <taxon>Bacteroidota</taxon>
        <taxon>Bacteroidia</taxon>
        <taxon>Bacteroidales</taxon>
        <taxon>Muribaculaceae</taxon>
        <taxon>Muribaculum</taxon>
    </lineage>
</organism>
<feature type="non-terminal residue" evidence="1">
    <location>
        <position position="1"/>
    </location>
</feature>
<evidence type="ECO:0000313" key="2">
    <source>
        <dbReference type="Proteomes" id="UP000305401"/>
    </source>
</evidence>
<accession>A0AC61S403</accession>
<dbReference type="Proteomes" id="UP000305401">
    <property type="component" value="Unassembled WGS sequence"/>
</dbReference>
<comment type="caution">
    <text evidence="1">The sequence shown here is derived from an EMBL/GenBank/DDBJ whole genome shotgun (WGS) entry which is preliminary data.</text>
</comment>
<evidence type="ECO:0000313" key="1">
    <source>
        <dbReference type="EMBL" id="THG43437.1"/>
    </source>
</evidence>
<keyword evidence="2" id="KW-1185">Reference proteome</keyword>
<gene>
    <name evidence="1" type="ORF">E5990_10220</name>
</gene>
<proteinExistence type="predicted"/>
<dbReference type="EMBL" id="SSTG01000183">
    <property type="protein sequence ID" value="THG43437.1"/>
    <property type="molecule type" value="Genomic_DNA"/>
</dbReference>
<sequence length="151" mass="16066">NSFSIISRFESGVPYIESGNSETITFGGGFAGEQGKSYVARLEIYNASTRKFEPLSDFMTFTVGGTSAIYTPQADITARIYPNPAASTATITAGAKITSLKVYSVNGTLTNVEADITNNIAVIDVTPLSSGLYLLQLHTTEGTSTLKLIKH</sequence>
<protein>
    <submittedName>
        <fullName evidence="1">T9SS type A sorting domain-containing protein</fullName>
    </submittedName>
</protein>
<name>A0AC61S403_9BACT</name>
<reference evidence="1" key="1">
    <citation type="submission" date="2019-04" db="EMBL/GenBank/DDBJ databases">
        <title>Microbes associate with the intestines of laboratory mice.</title>
        <authorList>
            <person name="Navarre W."/>
            <person name="Wong E."/>
            <person name="Huang K.C."/>
            <person name="Tropini C."/>
            <person name="Ng K."/>
            <person name="Yu B."/>
        </authorList>
    </citation>
    <scope>NUCLEOTIDE SEQUENCE</scope>
    <source>
        <strain evidence="1">NM86_A22</strain>
    </source>
</reference>